<name>A0A511UYG2_9BACI</name>
<dbReference type="EMBL" id="BJXW01000021">
    <property type="protein sequence ID" value="GEN31676.1"/>
    <property type="molecule type" value="Genomic_DNA"/>
</dbReference>
<reference evidence="1 2" key="1">
    <citation type="submission" date="2019-07" db="EMBL/GenBank/DDBJ databases">
        <title>Whole genome shotgun sequence of Cerasibacillus quisquiliarum NBRC 102429.</title>
        <authorList>
            <person name="Hosoyama A."/>
            <person name="Uohara A."/>
            <person name="Ohji S."/>
            <person name="Ichikawa N."/>
        </authorList>
    </citation>
    <scope>NUCLEOTIDE SEQUENCE [LARGE SCALE GENOMIC DNA]</scope>
    <source>
        <strain evidence="1 2">NBRC 102429</strain>
    </source>
</reference>
<proteinExistence type="predicted"/>
<dbReference type="Proteomes" id="UP000321491">
    <property type="component" value="Unassembled WGS sequence"/>
</dbReference>
<gene>
    <name evidence="1" type="ORF">CQU01_19140</name>
</gene>
<protein>
    <recommendedName>
        <fullName evidence="3">Transcriptional regulator</fullName>
    </recommendedName>
</protein>
<evidence type="ECO:0008006" key="3">
    <source>
        <dbReference type="Google" id="ProtNLM"/>
    </source>
</evidence>
<evidence type="ECO:0000313" key="1">
    <source>
        <dbReference type="EMBL" id="GEN31676.1"/>
    </source>
</evidence>
<evidence type="ECO:0000313" key="2">
    <source>
        <dbReference type="Proteomes" id="UP000321491"/>
    </source>
</evidence>
<comment type="caution">
    <text evidence="1">The sequence shown here is derived from an EMBL/GenBank/DDBJ whole genome shotgun (WGS) entry which is preliminary data.</text>
</comment>
<keyword evidence="2" id="KW-1185">Reference proteome</keyword>
<sequence length="69" mass="8149">MLKCMIYHQLADILYLSDQGIPTKRRIKFLQIKGDCVQAYCYLRNATQLFKIKNILALIPVYDTRREVV</sequence>
<dbReference type="AlphaFoldDB" id="A0A511UYG2"/>
<accession>A0A511UYG2</accession>
<organism evidence="1 2">
    <name type="scientific">Cerasibacillus quisquiliarum</name>
    <dbReference type="NCBI Taxonomy" id="227865"/>
    <lineage>
        <taxon>Bacteria</taxon>
        <taxon>Bacillati</taxon>
        <taxon>Bacillota</taxon>
        <taxon>Bacilli</taxon>
        <taxon>Bacillales</taxon>
        <taxon>Bacillaceae</taxon>
        <taxon>Cerasibacillus</taxon>
    </lineage>
</organism>
<dbReference type="RefSeq" id="WP_246118084.1">
    <property type="nucleotide sequence ID" value="NZ_BJXW01000021.1"/>
</dbReference>